<evidence type="ECO:0000313" key="2">
    <source>
        <dbReference type="Proteomes" id="UP000829398"/>
    </source>
</evidence>
<name>A0ACB8NTT4_CITSI</name>
<dbReference type="EMBL" id="CM039170">
    <property type="protein sequence ID" value="KAH9801450.1"/>
    <property type="molecule type" value="Genomic_DNA"/>
</dbReference>
<comment type="caution">
    <text evidence="1">The sequence shown here is derived from an EMBL/GenBank/DDBJ whole genome shotgun (WGS) entry which is preliminary data.</text>
</comment>
<evidence type="ECO:0000313" key="1">
    <source>
        <dbReference type="EMBL" id="KAH9801450.1"/>
    </source>
</evidence>
<organism evidence="1 2">
    <name type="scientific">Citrus sinensis</name>
    <name type="common">Sweet orange</name>
    <name type="synonym">Citrus aurantium var. sinensis</name>
    <dbReference type="NCBI Taxonomy" id="2711"/>
    <lineage>
        <taxon>Eukaryota</taxon>
        <taxon>Viridiplantae</taxon>
        <taxon>Streptophyta</taxon>
        <taxon>Embryophyta</taxon>
        <taxon>Tracheophyta</taxon>
        <taxon>Spermatophyta</taxon>
        <taxon>Magnoliopsida</taxon>
        <taxon>eudicotyledons</taxon>
        <taxon>Gunneridae</taxon>
        <taxon>Pentapetalae</taxon>
        <taxon>rosids</taxon>
        <taxon>malvids</taxon>
        <taxon>Sapindales</taxon>
        <taxon>Rutaceae</taxon>
        <taxon>Aurantioideae</taxon>
        <taxon>Citrus</taxon>
    </lineage>
</organism>
<protein>
    <submittedName>
        <fullName evidence="1">CRS1 / YhbY (CRM) domain-containing protein</fullName>
    </submittedName>
</protein>
<keyword evidence="2" id="KW-1185">Reference proteome</keyword>
<accession>A0ACB8NTT4</accession>
<reference evidence="2" key="1">
    <citation type="journal article" date="2023" name="Hortic. Res.">
        <title>A chromosome-level phased genome enabling allele-level studies in sweet orange: a case study on citrus Huanglongbing tolerance.</title>
        <authorList>
            <person name="Wu B."/>
            <person name="Yu Q."/>
            <person name="Deng Z."/>
            <person name="Duan Y."/>
            <person name="Luo F."/>
            <person name="Gmitter F. Jr."/>
        </authorList>
    </citation>
    <scope>NUCLEOTIDE SEQUENCE [LARGE SCALE GENOMIC DNA]</scope>
    <source>
        <strain evidence="2">cv. Valencia</strain>
    </source>
</reference>
<sequence>MAMAHVVVLQAKYSPLTQPAVHYLPLKPQSQCSNSFRSIRIGICFSHLTIQAQLGTTRTKRKVKPSFFEQIRHKWSHKVISPREKFPWQEQEEEEEEVQNEPETDVESRVRSEPFSSALPNRFVSAPWIHGTDSKEIKFDSPQTKITTKKEDIDDDGLLGSFEKTVVHSAVKEKTVIELDKEGDYNKELKTDEVKIDANPIELSKDRHREVGSLNQKQIKGYHEVDDPSVLPWKRNTDRRRRSNTELAEKMIPEHELQRLRNISLRMLERTKVGSAGITQALVDSIHEKWKLDEVVKLKFEEPHSLQMKRTHEILERRTGGLVIWRSGSSVVLFRGMAYKLPCVQSFTKHNHTQQTQDVTNEVMRNVGEHPPRSAMESYVPDSANNLENLSKEELMDLCELNYLLDELGPRFKDWPGREPLPVDADLLPPVVPDYKPPLRLLPYGIKPGLRDCETTEFRRLARKTPPHFALGRNRELQGLAKAMVKLWEKSAIAKIAIKRDVMNTRNERMAEELKKLTGGTLLCRNKDYIVFYRGNDFLPPVVTDAVKERSKLTDIRQDEEERARHVASALIELKAKGFVGSLVAGTLAETLAATSRWGRQPSYEDVEKMMRDSTLSRHASLRRYLEQKLALAKRKLKMADKALAKVQESLDPAELPSDLETITNEERFLLRKMGLSMKPYLLLGRRGIYDGTIENMHLHWKYRELVKIIVKGKSFAQVKQIAISLEAESGGVLVSLDKTPKGIAIIVYRGKNYVRPLKLRPQNLLTRRQALARSVELQRREGLKHHILDLQERIELVKSELLEREDTCQVTFDSSNELRRYSIQNVMKQISTFEATNEMRESKLNGDSVFVTRNANSHEQWPILLKHHKRVLSVWSHLSKTVAARKDACRLSPTVKVNGFEGQYQKFTMATKALIQNQTDPLRREFRAFHDEFMKLSSFVQSEIRAIYTEVDEVHSYWAWYKPTLSINPTSTSSCDAHRINVPNLDAYGGARNKLFTPSNAKIKARARLCWLKQTGSVYDYINNFTALMLEITDMSDKGSLFYFQGGLKDWAKVELDEEEVSQCPCHTAQGPLHNVDGGTPTQHGFAPTPSTVKSHPHAPTKKAHVRECDHQRPSRSCAAAKRLCLKVTKEGGTMKAANSPFKALQDRREDTLSHAIQERLQEGPKLLSLYLGIESREDCGHSPSPIPLLIQDVLDELKDVMPPKLPKKLPLQREVDHEIKLEQGSKPPAMASYRMASPEFKKLWKQLKDLLDARCIYPSKAPLGVPVLFQKKKDGFLWMCIDYQALNKITIKNKHMIPLIANLFDQLNKAQYFTKFDLRSRYYQVQIAKKDKTKTAYVTKKRTSSKAKPLENTKKTYDTSWSTFKVQTREHDEDATSIGGGGVSQATQIFHKQKLNWRTRISLIKVCTGAGWV</sequence>
<gene>
    <name evidence="1" type="ORF">KPL71_001042</name>
</gene>
<dbReference type="Proteomes" id="UP000829398">
    <property type="component" value="Chromosome 1"/>
</dbReference>
<proteinExistence type="predicted"/>